<feature type="compositionally biased region" description="Low complexity" evidence="7">
    <location>
        <begin position="257"/>
        <end position="288"/>
    </location>
</feature>
<comment type="caution">
    <text evidence="10">The sequence shown here is derived from an EMBL/GenBank/DDBJ whole genome shotgun (WGS) entry which is preliminary data.</text>
</comment>
<proteinExistence type="inferred from homology"/>
<evidence type="ECO:0000256" key="6">
    <source>
        <dbReference type="SAM" id="Coils"/>
    </source>
</evidence>
<organism evidence="10 11">
    <name type="scientific">Alkalihalobacterium chitinilyticum</name>
    <dbReference type="NCBI Taxonomy" id="2980103"/>
    <lineage>
        <taxon>Bacteria</taxon>
        <taxon>Bacillati</taxon>
        <taxon>Bacillota</taxon>
        <taxon>Bacilli</taxon>
        <taxon>Bacillales</taxon>
        <taxon>Bacillaceae</taxon>
        <taxon>Alkalihalobacterium</taxon>
    </lineage>
</organism>
<feature type="region of interest" description="Disordered" evidence="7">
    <location>
        <begin position="217"/>
        <end position="294"/>
    </location>
</feature>
<feature type="chain" id="PRO_5045923003" evidence="8">
    <location>
        <begin position="29"/>
        <end position="410"/>
    </location>
</feature>
<dbReference type="Proteomes" id="UP001148125">
    <property type="component" value="Unassembled WGS sequence"/>
</dbReference>
<dbReference type="RefSeq" id="WP_275120544.1">
    <property type="nucleotide sequence ID" value="NZ_JAOTPO010000023.1"/>
</dbReference>
<keyword evidence="11" id="KW-1185">Reference proteome</keyword>
<dbReference type="InterPro" id="IPR000064">
    <property type="entry name" value="NLP_P60_dom"/>
</dbReference>
<dbReference type="Pfam" id="PF24568">
    <property type="entry name" value="CC_PcsB"/>
    <property type="match status" value="1"/>
</dbReference>
<sequence>MKRKLTHVVIATALAATLISAAPATSYANPITNYTAQIEDLEDKILTYDNKIIEAIVKIEELTKDIEGAQQKISNNQQQIEEAQVKFDSLKEIYFDRLRAIQQNGQSPMLTYIDVILSSNGFGDLIERVTLISQVIEQDQKLLENLEKAERELNALQENLEKEQEQLEKNKQTVIEEQASLEENKRSVMHQLEEVKELKRQEEIRIAEEAARRAEEEARLAAEQAEQARQAQEAQQANQTEQVSQTNQSISSQPTVTNTNTAQAPVPTNTATNNNTTSNNTTSSPAQPVSSGNSDKATALINYSKQFLGTPYVWGGTTPSGFDCSGFTSYVFRSVGVNLPRTSRQQATVGVAVSPHQVQPGDLIFRGNPIHHVGIYIGNGQYIHSPQTGDVVKISSYNPSRHTQARRVLN</sequence>
<evidence type="ECO:0000259" key="9">
    <source>
        <dbReference type="PROSITE" id="PS51935"/>
    </source>
</evidence>
<evidence type="ECO:0000256" key="7">
    <source>
        <dbReference type="SAM" id="MobiDB-lite"/>
    </source>
</evidence>
<keyword evidence="2" id="KW-0645">Protease</keyword>
<evidence type="ECO:0000313" key="10">
    <source>
        <dbReference type="EMBL" id="MDE5415958.1"/>
    </source>
</evidence>
<dbReference type="EMBL" id="JAOTPO010000023">
    <property type="protein sequence ID" value="MDE5415958.1"/>
    <property type="molecule type" value="Genomic_DNA"/>
</dbReference>
<feature type="domain" description="NlpC/P60" evidence="9">
    <location>
        <begin position="294"/>
        <end position="410"/>
    </location>
</feature>
<evidence type="ECO:0000256" key="8">
    <source>
        <dbReference type="SAM" id="SignalP"/>
    </source>
</evidence>
<keyword evidence="5" id="KW-0788">Thiol protease</keyword>
<dbReference type="InterPro" id="IPR051202">
    <property type="entry name" value="Peptidase_C40"/>
</dbReference>
<evidence type="ECO:0000256" key="1">
    <source>
        <dbReference type="ARBA" id="ARBA00007074"/>
    </source>
</evidence>
<dbReference type="PANTHER" id="PTHR47053:SF1">
    <property type="entry name" value="MUREIN DD-ENDOPEPTIDASE MEPH-RELATED"/>
    <property type="match status" value="1"/>
</dbReference>
<dbReference type="PANTHER" id="PTHR47053">
    <property type="entry name" value="MUREIN DD-ENDOPEPTIDASE MEPH-RELATED"/>
    <property type="match status" value="1"/>
</dbReference>
<keyword evidence="3 8" id="KW-0732">Signal</keyword>
<evidence type="ECO:0000256" key="3">
    <source>
        <dbReference type="ARBA" id="ARBA00022729"/>
    </source>
</evidence>
<accession>A0ABT5VKH0</accession>
<gene>
    <name evidence="10" type="ORF">N7Z68_21645</name>
</gene>
<dbReference type="InterPro" id="IPR057309">
    <property type="entry name" value="PcsB_CC"/>
</dbReference>
<dbReference type="PROSITE" id="PS51935">
    <property type="entry name" value="NLPC_P60"/>
    <property type="match status" value="1"/>
</dbReference>
<keyword evidence="6" id="KW-0175">Coiled coil</keyword>
<keyword evidence="4" id="KW-0378">Hydrolase</keyword>
<dbReference type="Gene3D" id="6.10.250.3150">
    <property type="match status" value="1"/>
</dbReference>
<protein>
    <submittedName>
        <fullName evidence="10">NlpC/P60 family protein</fullName>
    </submittedName>
</protein>
<evidence type="ECO:0000256" key="2">
    <source>
        <dbReference type="ARBA" id="ARBA00022670"/>
    </source>
</evidence>
<dbReference type="SUPFAM" id="SSF54001">
    <property type="entry name" value="Cysteine proteinases"/>
    <property type="match status" value="1"/>
</dbReference>
<evidence type="ECO:0000256" key="5">
    <source>
        <dbReference type="ARBA" id="ARBA00022807"/>
    </source>
</evidence>
<feature type="compositionally biased region" description="Polar residues" evidence="7">
    <location>
        <begin position="238"/>
        <end position="256"/>
    </location>
</feature>
<dbReference type="Pfam" id="PF00877">
    <property type="entry name" value="NLPC_P60"/>
    <property type="match status" value="1"/>
</dbReference>
<feature type="signal peptide" evidence="8">
    <location>
        <begin position="1"/>
        <end position="28"/>
    </location>
</feature>
<evidence type="ECO:0000256" key="4">
    <source>
        <dbReference type="ARBA" id="ARBA00022801"/>
    </source>
</evidence>
<dbReference type="Gene3D" id="3.90.1720.10">
    <property type="entry name" value="endopeptidase domain like (from Nostoc punctiforme)"/>
    <property type="match status" value="1"/>
</dbReference>
<reference evidence="10" key="1">
    <citation type="submission" date="2024-05" db="EMBL/GenBank/DDBJ databases">
        <title>Alkalihalobacillus sp. strain MEB203 novel alkaliphilic bacterium from Lonar Lake, India.</title>
        <authorList>
            <person name="Joshi A."/>
            <person name="Thite S."/>
            <person name="Mengade P."/>
        </authorList>
    </citation>
    <scope>NUCLEOTIDE SEQUENCE</scope>
    <source>
        <strain evidence="10">MEB 203</strain>
    </source>
</reference>
<dbReference type="InterPro" id="IPR038765">
    <property type="entry name" value="Papain-like_cys_pep_sf"/>
</dbReference>
<feature type="compositionally biased region" description="Low complexity" evidence="7">
    <location>
        <begin position="221"/>
        <end position="237"/>
    </location>
</feature>
<feature type="coiled-coil region" evidence="6">
    <location>
        <begin position="31"/>
        <end position="93"/>
    </location>
</feature>
<name>A0ABT5VKH0_9BACI</name>
<comment type="similarity">
    <text evidence="1">Belongs to the peptidase C40 family.</text>
</comment>
<evidence type="ECO:0000313" key="11">
    <source>
        <dbReference type="Proteomes" id="UP001148125"/>
    </source>
</evidence>